<comment type="caution">
    <text evidence="10">Lacks conserved residue(s) required for the propagation of feature annotation.</text>
</comment>
<dbReference type="SUPFAM" id="SSF53756">
    <property type="entry name" value="UDP-Glycosyltransferase/glycogen phosphorylase"/>
    <property type="match status" value="1"/>
</dbReference>
<evidence type="ECO:0000256" key="7">
    <source>
        <dbReference type="ARBA" id="ARBA00023136"/>
    </source>
</evidence>
<accession>A0A511MX05</accession>
<evidence type="ECO:0000256" key="3">
    <source>
        <dbReference type="ARBA" id="ARBA00022676"/>
    </source>
</evidence>
<dbReference type="PANTHER" id="PTHR21015">
    <property type="entry name" value="UDP-N-ACETYLGLUCOSAMINE--N-ACETYLMURAMYL-(PENTAPEPTIDE) PYROPHOSPHORYL-UNDECAPRENOL N-ACETYLGLUCOSAMINE TRANSFERASE 1"/>
    <property type="match status" value="1"/>
</dbReference>
<keyword evidence="8 10" id="KW-0131">Cell cycle</keyword>
<dbReference type="RefSeq" id="WP_146882426.1">
    <property type="nucleotide sequence ID" value="NZ_BJXB01000002.1"/>
</dbReference>
<comment type="function">
    <text evidence="10">Cell wall formation. Catalyzes the transfer of a GlcNAc subunit on undecaprenyl-pyrophosphoryl-MurNAc-pentapeptide (lipid intermediate I) to form undecaprenyl-pyrophosphoryl-MurNAc-(pentapeptide)GlcNAc (lipid intermediate II).</text>
</comment>
<dbReference type="HAMAP" id="MF_00033">
    <property type="entry name" value="MurG"/>
    <property type="match status" value="1"/>
</dbReference>
<feature type="binding site" evidence="10">
    <location>
        <position position="163"/>
    </location>
    <ligand>
        <name>UDP-N-acetyl-alpha-D-glucosamine</name>
        <dbReference type="ChEBI" id="CHEBI:57705"/>
    </ligand>
</feature>
<comment type="caution">
    <text evidence="13">The sequence shown here is derived from an EMBL/GenBank/DDBJ whole genome shotgun (WGS) entry which is preliminary data.</text>
</comment>
<feature type="domain" description="Glycosyltransferase family 28 N-terminal" evidence="11">
    <location>
        <begin position="6"/>
        <end position="141"/>
    </location>
</feature>
<keyword evidence="9 10" id="KW-0961">Cell wall biogenesis/degradation</keyword>
<comment type="catalytic activity">
    <reaction evidence="10">
        <text>di-trans,octa-cis-undecaprenyl diphospho-N-acetyl-alpha-D-muramoyl-L-alanyl-D-glutamyl-meso-2,6-diaminopimeloyl-D-alanyl-D-alanine + UDP-N-acetyl-alpha-D-glucosamine = di-trans,octa-cis-undecaprenyl diphospho-[N-acetyl-alpha-D-glucosaminyl-(1-&gt;4)]-N-acetyl-alpha-D-muramoyl-L-alanyl-D-glutamyl-meso-2,6-diaminopimeloyl-D-alanyl-D-alanine + UDP + H(+)</text>
        <dbReference type="Rhea" id="RHEA:31227"/>
        <dbReference type="ChEBI" id="CHEBI:15378"/>
        <dbReference type="ChEBI" id="CHEBI:57705"/>
        <dbReference type="ChEBI" id="CHEBI:58223"/>
        <dbReference type="ChEBI" id="CHEBI:61387"/>
        <dbReference type="ChEBI" id="CHEBI:61388"/>
        <dbReference type="EC" id="2.4.1.227"/>
    </reaction>
</comment>
<evidence type="ECO:0000256" key="2">
    <source>
        <dbReference type="ARBA" id="ARBA00022618"/>
    </source>
</evidence>
<evidence type="ECO:0000313" key="13">
    <source>
        <dbReference type="EMBL" id="GEM45113.1"/>
    </source>
</evidence>
<dbReference type="EMBL" id="BJXB01000002">
    <property type="protein sequence ID" value="GEM45113.1"/>
    <property type="molecule type" value="Genomic_DNA"/>
</dbReference>
<dbReference type="Gene3D" id="3.40.50.2000">
    <property type="entry name" value="Glycogen Phosphorylase B"/>
    <property type="match status" value="2"/>
</dbReference>
<dbReference type="Pfam" id="PF03033">
    <property type="entry name" value="Glyco_transf_28"/>
    <property type="match status" value="1"/>
</dbReference>
<proteinExistence type="inferred from homology"/>
<dbReference type="PANTHER" id="PTHR21015:SF22">
    <property type="entry name" value="GLYCOSYLTRANSFERASE"/>
    <property type="match status" value="1"/>
</dbReference>
<keyword evidence="1 10" id="KW-1003">Cell membrane</keyword>
<evidence type="ECO:0000256" key="6">
    <source>
        <dbReference type="ARBA" id="ARBA00022984"/>
    </source>
</evidence>
<keyword evidence="2 10" id="KW-0132">Cell division</keyword>
<keyword evidence="5 10" id="KW-0133">Cell shape</keyword>
<dbReference type="Proteomes" id="UP000321306">
    <property type="component" value="Unassembled WGS sequence"/>
</dbReference>
<dbReference type="OrthoDB" id="9808936at2"/>
<keyword evidence="6 10" id="KW-0573">Peptidoglycan synthesis</keyword>
<feature type="domain" description="Glycosyl transferase family 28 C-terminal" evidence="12">
    <location>
        <begin position="184"/>
        <end position="340"/>
    </location>
</feature>
<dbReference type="GO" id="GO:0051301">
    <property type="term" value="P:cell division"/>
    <property type="evidence" value="ECO:0007669"/>
    <property type="project" value="UniProtKB-KW"/>
</dbReference>
<dbReference type="AlphaFoldDB" id="A0A511MX05"/>
<sequence>MSQPLIVLATGGTGGHIYPAVALAQELAKRGYASAILGMDGGMEERIARQENLPFYGVSAGKIDRSKPNPMEVFKAARGFTEARTALMRIKPKVVVGFGGYASLPGVLSAQSLGIPTVLHEQNARLGLTQKLALGRAKSVTTAYPKVQGLPESRVKWVGMPVREKRMDRKEALSRLNLQEGPLTVLVMGGSQGSLFLNQSVPGALEGACGIEGLCGEYGIQVIHSTGPRWLTEMVPKVQHLSWYKVTGFVDSTAAWSCADIAITRAGSGTLAEAAFYGVPVIAVPLSSSADNHQLFNAKAVEQAGAGRLVEESEITKLGEVFKQALASDQRKKMRDAAATLTPAGAAARLADEVLRIRGGQG</sequence>
<comment type="similarity">
    <text evidence="10">Belongs to the glycosyltransferase 28 family. MurG subfamily.</text>
</comment>
<protein>
    <recommendedName>
        <fullName evidence="10">UDP-N-acetylglucosamine--N-acetylmuramyl-(pentapeptide) pyrophosphoryl-undecaprenol N-acetylglucosamine transferase</fullName>
        <ecNumber evidence="10">2.4.1.227</ecNumber>
    </recommendedName>
    <alternativeName>
        <fullName evidence="10">Undecaprenyl-PP-MurNAc-pentapeptide-UDPGlcNAc GlcNAc transferase</fullName>
    </alternativeName>
</protein>
<evidence type="ECO:0000259" key="12">
    <source>
        <dbReference type="Pfam" id="PF04101"/>
    </source>
</evidence>
<evidence type="ECO:0000256" key="5">
    <source>
        <dbReference type="ARBA" id="ARBA00022960"/>
    </source>
</evidence>
<keyword evidence="3 10" id="KW-0328">Glycosyltransferase</keyword>
<dbReference type="InterPro" id="IPR004276">
    <property type="entry name" value="GlycoTrans_28_N"/>
</dbReference>
<organism evidence="13 14">
    <name type="scientific">Deinococcus cellulosilyticus (strain DSM 18568 / NBRC 106333 / KACC 11606 / 5516J-15)</name>
    <dbReference type="NCBI Taxonomy" id="1223518"/>
    <lineage>
        <taxon>Bacteria</taxon>
        <taxon>Thermotogati</taxon>
        <taxon>Deinococcota</taxon>
        <taxon>Deinococci</taxon>
        <taxon>Deinococcales</taxon>
        <taxon>Deinococcaceae</taxon>
        <taxon>Deinococcus</taxon>
    </lineage>
</organism>
<dbReference type="UniPathway" id="UPA00219"/>
<dbReference type="GO" id="GO:0009252">
    <property type="term" value="P:peptidoglycan biosynthetic process"/>
    <property type="evidence" value="ECO:0007669"/>
    <property type="project" value="UniProtKB-UniRule"/>
</dbReference>
<dbReference type="GO" id="GO:0005975">
    <property type="term" value="P:carbohydrate metabolic process"/>
    <property type="evidence" value="ECO:0007669"/>
    <property type="project" value="InterPro"/>
</dbReference>
<gene>
    <name evidence="10 13" type="primary">murG</name>
    <name evidence="13" type="ORF">DC3_07480</name>
</gene>
<keyword evidence="4 10" id="KW-0808">Transferase</keyword>
<dbReference type="GO" id="GO:0050511">
    <property type="term" value="F:undecaprenyldiphospho-muramoylpentapeptide beta-N-acetylglucosaminyltransferase activity"/>
    <property type="evidence" value="ECO:0007669"/>
    <property type="project" value="UniProtKB-UniRule"/>
</dbReference>
<feature type="binding site" evidence="10">
    <location>
        <position position="123"/>
    </location>
    <ligand>
        <name>UDP-N-acetyl-alpha-D-glucosamine</name>
        <dbReference type="ChEBI" id="CHEBI:57705"/>
    </ligand>
</feature>
<name>A0A511MX05_DEIC1</name>
<feature type="binding site" evidence="10">
    <location>
        <position position="191"/>
    </location>
    <ligand>
        <name>UDP-N-acetyl-alpha-D-glucosamine</name>
        <dbReference type="ChEBI" id="CHEBI:57705"/>
    </ligand>
</feature>
<dbReference type="InterPro" id="IPR006009">
    <property type="entry name" value="GlcNAc_MurG"/>
</dbReference>
<comment type="pathway">
    <text evidence="10">Cell wall biogenesis; peptidoglycan biosynthesis.</text>
</comment>
<evidence type="ECO:0000256" key="8">
    <source>
        <dbReference type="ARBA" id="ARBA00023306"/>
    </source>
</evidence>
<evidence type="ECO:0000259" key="11">
    <source>
        <dbReference type="Pfam" id="PF03033"/>
    </source>
</evidence>
<evidence type="ECO:0000256" key="4">
    <source>
        <dbReference type="ARBA" id="ARBA00022679"/>
    </source>
</evidence>
<dbReference type="InterPro" id="IPR007235">
    <property type="entry name" value="Glyco_trans_28_C"/>
</dbReference>
<comment type="subcellular location">
    <subcellularLocation>
        <location evidence="10">Cell membrane</location>
        <topology evidence="10">Peripheral membrane protein</topology>
        <orientation evidence="10">Cytoplasmic side</orientation>
    </subcellularLocation>
</comment>
<keyword evidence="14" id="KW-1185">Reference proteome</keyword>
<reference evidence="13 14" key="1">
    <citation type="submission" date="2019-07" db="EMBL/GenBank/DDBJ databases">
        <title>Whole genome shotgun sequence of Deinococcus cellulosilyticus NBRC 106333.</title>
        <authorList>
            <person name="Hosoyama A."/>
            <person name="Uohara A."/>
            <person name="Ohji S."/>
            <person name="Ichikawa N."/>
        </authorList>
    </citation>
    <scope>NUCLEOTIDE SEQUENCE [LARGE SCALE GENOMIC DNA]</scope>
    <source>
        <strain evidence="13 14">NBRC 106333</strain>
    </source>
</reference>
<dbReference type="Pfam" id="PF04101">
    <property type="entry name" value="Glyco_tran_28_C"/>
    <property type="match status" value="1"/>
</dbReference>
<dbReference type="GO" id="GO:0005886">
    <property type="term" value="C:plasma membrane"/>
    <property type="evidence" value="ECO:0007669"/>
    <property type="project" value="UniProtKB-SubCell"/>
</dbReference>
<evidence type="ECO:0000313" key="14">
    <source>
        <dbReference type="Proteomes" id="UP000321306"/>
    </source>
</evidence>
<dbReference type="GO" id="GO:0008360">
    <property type="term" value="P:regulation of cell shape"/>
    <property type="evidence" value="ECO:0007669"/>
    <property type="project" value="UniProtKB-KW"/>
</dbReference>
<evidence type="ECO:0000256" key="10">
    <source>
        <dbReference type="HAMAP-Rule" id="MF_00033"/>
    </source>
</evidence>
<feature type="binding site" evidence="10">
    <location>
        <begin position="13"/>
        <end position="15"/>
    </location>
    <ligand>
        <name>UDP-N-acetyl-alpha-D-glucosamine</name>
        <dbReference type="ChEBI" id="CHEBI:57705"/>
    </ligand>
</feature>
<dbReference type="EC" id="2.4.1.227" evidence="10"/>
<dbReference type="GO" id="GO:0051991">
    <property type="term" value="F:UDP-N-acetyl-D-glucosamine:N-acetylmuramoyl-L-alanyl-D-glutamyl-meso-2,6-diaminopimelyl-D-alanyl-D-alanine-diphosphoundecaprenol 4-beta-N-acetylglucosaminlytransferase activity"/>
    <property type="evidence" value="ECO:0007669"/>
    <property type="project" value="RHEA"/>
</dbReference>
<evidence type="ECO:0000256" key="1">
    <source>
        <dbReference type="ARBA" id="ARBA00022475"/>
    </source>
</evidence>
<dbReference type="GO" id="GO:0071555">
    <property type="term" value="P:cell wall organization"/>
    <property type="evidence" value="ECO:0007669"/>
    <property type="project" value="UniProtKB-KW"/>
</dbReference>
<keyword evidence="7 10" id="KW-0472">Membrane</keyword>
<dbReference type="NCBIfam" id="TIGR01133">
    <property type="entry name" value="murG"/>
    <property type="match status" value="1"/>
</dbReference>
<feature type="binding site" evidence="10">
    <location>
        <position position="294"/>
    </location>
    <ligand>
        <name>UDP-N-acetyl-alpha-D-glucosamine</name>
        <dbReference type="ChEBI" id="CHEBI:57705"/>
    </ligand>
</feature>
<evidence type="ECO:0000256" key="9">
    <source>
        <dbReference type="ARBA" id="ARBA00023316"/>
    </source>
</evidence>
<dbReference type="CDD" id="cd03785">
    <property type="entry name" value="GT28_MurG"/>
    <property type="match status" value="1"/>
</dbReference>